<evidence type="ECO:0000259" key="3">
    <source>
        <dbReference type="Pfam" id="PF16344"/>
    </source>
</evidence>
<feature type="domain" description="Protein FecR C-terminal" evidence="3">
    <location>
        <begin position="255"/>
        <end position="324"/>
    </location>
</feature>
<dbReference type="Pfam" id="PF16344">
    <property type="entry name" value="FecR_C"/>
    <property type="match status" value="1"/>
</dbReference>
<dbReference type="InterPro" id="IPR012373">
    <property type="entry name" value="Ferrdict_sens_TM"/>
</dbReference>
<keyword evidence="1" id="KW-0812">Transmembrane</keyword>
<feature type="transmembrane region" description="Helical" evidence="1">
    <location>
        <begin position="86"/>
        <end position="106"/>
    </location>
</feature>
<evidence type="ECO:0000256" key="1">
    <source>
        <dbReference type="SAM" id="Phobius"/>
    </source>
</evidence>
<accession>A0ABY6JAQ4</accession>
<evidence type="ECO:0000259" key="2">
    <source>
        <dbReference type="Pfam" id="PF04773"/>
    </source>
</evidence>
<dbReference type="InterPro" id="IPR006860">
    <property type="entry name" value="FecR"/>
</dbReference>
<keyword evidence="1" id="KW-1133">Transmembrane helix</keyword>
<gene>
    <name evidence="4" type="ORF">MKQ68_11090</name>
</gene>
<feature type="domain" description="FecR protein" evidence="2">
    <location>
        <begin position="125"/>
        <end position="214"/>
    </location>
</feature>
<dbReference type="PANTHER" id="PTHR30273">
    <property type="entry name" value="PERIPLASMIC SIGNAL SENSOR AND SIGMA FACTOR ACTIVATOR FECR-RELATED"/>
    <property type="match status" value="1"/>
</dbReference>
<dbReference type="PANTHER" id="PTHR30273:SF2">
    <property type="entry name" value="PROTEIN FECR"/>
    <property type="match status" value="1"/>
</dbReference>
<sequence>MANTVTKALLEKYLDNRCTPEEVVLVEIYLQQPGSDAALNAVLASRLEADMELSMQAPEDEVQKAAWSARMRSRMGRGAKIRPMGIWRYAAIGAAVLAGVGGFTLLRMHKPATQSVALLYKNNPQGQRAIIHLADGSVIHLGAGSRLDYPEAFTGEKREISLTGEAYFEVAEDPAHPFVVRTGSVATTVLGTSFKISAFGGKPLSVAVATGKVRVDYEERELAVLTPGKQMTWNSGNAQLADVAVADIEGWQKGRLMFNSQSLQEVAADLERWYNVKISFVSSEKATAKITVTLFGSAPLDKTLQTLAAGSGFSYKINGRDVLIQ</sequence>
<keyword evidence="1" id="KW-0472">Membrane</keyword>
<reference evidence="4" key="1">
    <citation type="submission" date="2022-10" db="EMBL/GenBank/DDBJ databases">
        <title>Chitinophaga sp. nov., isolated from soil.</title>
        <authorList>
            <person name="Jeon C.O."/>
        </authorList>
    </citation>
    <scope>NUCLEOTIDE SEQUENCE</scope>
    <source>
        <strain evidence="4">R8</strain>
    </source>
</reference>
<dbReference type="Gene3D" id="3.55.50.30">
    <property type="match status" value="1"/>
</dbReference>
<evidence type="ECO:0000313" key="4">
    <source>
        <dbReference type="EMBL" id="UYQ95647.1"/>
    </source>
</evidence>
<name>A0ABY6JAQ4_9BACT</name>
<protein>
    <submittedName>
        <fullName evidence="4">FecR domain-containing protein</fullName>
    </submittedName>
</protein>
<dbReference type="InterPro" id="IPR032508">
    <property type="entry name" value="FecR_C"/>
</dbReference>
<proteinExistence type="predicted"/>
<dbReference type="Pfam" id="PF04773">
    <property type="entry name" value="FecR"/>
    <property type="match status" value="1"/>
</dbReference>
<dbReference type="EMBL" id="CP107006">
    <property type="protein sequence ID" value="UYQ95647.1"/>
    <property type="molecule type" value="Genomic_DNA"/>
</dbReference>
<organism evidence="4 5">
    <name type="scientific">Chitinophaga horti</name>
    <dbReference type="NCBI Taxonomy" id="2920382"/>
    <lineage>
        <taxon>Bacteria</taxon>
        <taxon>Pseudomonadati</taxon>
        <taxon>Bacteroidota</taxon>
        <taxon>Chitinophagia</taxon>
        <taxon>Chitinophagales</taxon>
        <taxon>Chitinophagaceae</taxon>
        <taxon>Chitinophaga</taxon>
    </lineage>
</organism>
<dbReference type="Gene3D" id="2.60.120.1440">
    <property type="match status" value="1"/>
</dbReference>
<keyword evidence="5" id="KW-1185">Reference proteome</keyword>
<dbReference type="PIRSF" id="PIRSF018266">
    <property type="entry name" value="FecR"/>
    <property type="match status" value="1"/>
</dbReference>
<dbReference type="RefSeq" id="WP_264283358.1">
    <property type="nucleotide sequence ID" value="NZ_CP107006.1"/>
</dbReference>
<dbReference type="Proteomes" id="UP001162741">
    <property type="component" value="Chromosome"/>
</dbReference>
<evidence type="ECO:0000313" key="5">
    <source>
        <dbReference type="Proteomes" id="UP001162741"/>
    </source>
</evidence>